<protein>
    <submittedName>
        <fullName evidence="1">Uncharacterized protein</fullName>
    </submittedName>
</protein>
<dbReference type="AlphaFoldDB" id="A0A9P7SXZ9"/>
<evidence type="ECO:0000313" key="2">
    <source>
        <dbReference type="Proteomes" id="UP000748025"/>
    </source>
</evidence>
<dbReference type="Proteomes" id="UP000748025">
    <property type="component" value="Unassembled WGS sequence"/>
</dbReference>
<gene>
    <name evidence="1" type="ORF">E4U43_000060</name>
</gene>
<keyword evidence="2" id="KW-1185">Reference proteome</keyword>
<organism evidence="1 2">
    <name type="scientific">Claviceps pusilla</name>
    <dbReference type="NCBI Taxonomy" id="123648"/>
    <lineage>
        <taxon>Eukaryota</taxon>
        <taxon>Fungi</taxon>
        <taxon>Dikarya</taxon>
        <taxon>Ascomycota</taxon>
        <taxon>Pezizomycotina</taxon>
        <taxon>Sordariomycetes</taxon>
        <taxon>Hypocreomycetidae</taxon>
        <taxon>Hypocreales</taxon>
        <taxon>Clavicipitaceae</taxon>
        <taxon>Claviceps</taxon>
    </lineage>
</organism>
<reference evidence="1" key="1">
    <citation type="journal article" date="2020" name="bioRxiv">
        <title>Whole genome comparisons of ergot fungi reveals the divergence and evolution of species within the genus Claviceps are the result of varying mechanisms driving genome evolution and host range expansion.</title>
        <authorList>
            <person name="Wyka S.A."/>
            <person name="Mondo S.J."/>
            <person name="Liu M."/>
            <person name="Dettman J."/>
            <person name="Nalam V."/>
            <person name="Broders K.D."/>
        </authorList>
    </citation>
    <scope>NUCLEOTIDE SEQUENCE</scope>
    <source>
        <strain evidence="1">CCC 602</strain>
    </source>
</reference>
<evidence type="ECO:0000313" key="1">
    <source>
        <dbReference type="EMBL" id="KAG6009078.1"/>
    </source>
</evidence>
<proteinExistence type="predicted"/>
<comment type="caution">
    <text evidence="1">The sequence shown here is derived from an EMBL/GenBank/DDBJ whole genome shotgun (WGS) entry which is preliminary data.</text>
</comment>
<sequence>MDQSFDNSKGSPDCSIRGLQLTSDNYRAPNSICMTRVAWMRQVARVRRPLSVSRLRLGFPHVLWDKGRADATFSRQVFVQLDLTALKIGLELLHDGPIRSPQVQRGNRVGRLTGRRKHMAYKSRDVAETRNALLAETRQFAGFVGARARATGPGQRGVISEEGRWLIRSRFPG</sequence>
<dbReference type="EMBL" id="SRPW01001013">
    <property type="protein sequence ID" value="KAG6009078.1"/>
    <property type="molecule type" value="Genomic_DNA"/>
</dbReference>
<accession>A0A9P7SXZ9</accession>
<name>A0A9P7SXZ9_9HYPO</name>